<dbReference type="InterPro" id="IPR006108">
    <property type="entry name" value="3HC_DH_C"/>
</dbReference>
<reference evidence="6 7" key="1">
    <citation type="submission" date="2016-10" db="EMBL/GenBank/DDBJ databases">
        <authorList>
            <person name="de Groot N.N."/>
        </authorList>
    </citation>
    <scope>NUCLEOTIDE SEQUENCE [LARGE SCALE GENOMIC DNA]</scope>
    <source>
        <strain evidence="6 7">JCM 11308</strain>
    </source>
</reference>
<dbReference type="STRING" id="168276.SAMN05444580_10919"/>
<dbReference type="NCBIfam" id="NF006124">
    <property type="entry name" value="PRK08268.1"/>
    <property type="match status" value="1"/>
</dbReference>
<sequence>MTIEKIRIIGAGAMGRGIAQVAATAGVEVEITDVSSEAVSAALEFVTTMLRRSAEKGQRTEADAEAAVARLHAGSEPTAPAGDIDLVIEAVVEQLDVKRSIFTELETVAPGAILASNTSSLSITAIGAVLRDPTRLLGLHFFNPVPLMKLVEVIPGLRTDPALVDVGREFVARLGHTAVLARDTPGFLVNHLGRGLPTEALAVLSEQTASAADIDRVARETLGLKMGPFELMDLTGLDVSHPVMETVSAGFYGDPRLRPSPIAAGRVAAGLLGRKTGEGFYPYLEGRQEVPAEPRYTPDAAATAVYVHEDTEFADMLRAAGVLVCDAPAADAVSLVLPVGEPTYRAALAAGLDPARTVGVDPLGVAGSRLTVTVPATLDPAVGTAALNVLAATGRSLTVTADGPAPIAQRLLASIVNVSCAIAEHGIGSPADIDLGARLGLGYPQGPLTLGDTHGATFVLRILDGLLAYTGDPRYRASGWLRTRADLGLSLCATGTRPTDL</sequence>
<dbReference type="FunFam" id="3.40.50.720:FF:000009">
    <property type="entry name" value="Fatty oxidation complex, alpha subunit"/>
    <property type="match status" value="1"/>
</dbReference>
<evidence type="ECO:0000256" key="1">
    <source>
        <dbReference type="ARBA" id="ARBA00005086"/>
    </source>
</evidence>
<comment type="similarity">
    <text evidence="2">Belongs to the 3-hydroxyacyl-CoA dehydrogenase family.</text>
</comment>
<keyword evidence="3" id="KW-0560">Oxidoreductase</keyword>
<comment type="pathway">
    <text evidence="1">Lipid metabolism; butanoate metabolism.</text>
</comment>
<gene>
    <name evidence="6" type="ORF">SAMN05444580_10919</name>
</gene>
<feature type="domain" description="3-hydroxyacyl-CoA dehydrogenase C-terminal" evidence="4">
    <location>
        <begin position="186"/>
        <end position="283"/>
    </location>
</feature>
<feature type="domain" description="3-hydroxyacyl-CoA dehydrogenase C-terminal" evidence="4">
    <location>
        <begin position="407"/>
        <end position="488"/>
    </location>
</feature>
<protein>
    <submittedName>
        <fullName evidence="6">3-hydroxybutyryl-CoA dehydrogenase</fullName>
    </submittedName>
</protein>
<organism evidence="6 7">
    <name type="scientific">Rhodococcus tukisamuensis</name>
    <dbReference type="NCBI Taxonomy" id="168276"/>
    <lineage>
        <taxon>Bacteria</taxon>
        <taxon>Bacillati</taxon>
        <taxon>Actinomycetota</taxon>
        <taxon>Actinomycetes</taxon>
        <taxon>Mycobacteriales</taxon>
        <taxon>Nocardiaceae</taxon>
        <taxon>Rhodococcus</taxon>
    </lineage>
</organism>
<evidence type="ECO:0000313" key="6">
    <source>
        <dbReference type="EMBL" id="SDE02556.1"/>
    </source>
</evidence>
<dbReference type="InterPro" id="IPR006176">
    <property type="entry name" value="3-OHacyl-CoA_DH_NAD-bd"/>
</dbReference>
<feature type="domain" description="3-hydroxyacyl-CoA dehydrogenase NAD binding" evidence="5">
    <location>
        <begin position="5"/>
        <end position="183"/>
    </location>
</feature>
<evidence type="ECO:0000256" key="3">
    <source>
        <dbReference type="ARBA" id="ARBA00023002"/>
    </source>
</evidence>
<dbReference type="SUPFAM" id="SSF48179">
    <property type="entry name" value="6-phosphogluconate dehydrogenase C-terminal domain-like"/>
    <property type="match status" value="2"/>
</dbReference>
<evidence type="ECO:0000313" key="7">
    <source>
        <dbReference type="Proteomes" id="UP000199417"/>
    </source>
</evidence>
<name>A0A1G6ZLU7_9NOCA</name>
<evidence type="ECO:0000256" key="2">
    <source>
        <dbReference type="ARBA" id="ARBA00009463"/>
    </source>
</evidence>
<dbReference type="Pfam" id="PF02737">
    <property type="entry name" value="3HCDH_N"/>
    <property type="match status" value="1"/>
</dbReference>
<dbReference type="Gene3D" id="3.40.50.720">
    <property type="entry name" value="NAD(P)-binding Rossmann-like Domain"/>
    <property type="match status" value="1"/>
</dbReference>
<dbReference type="EMBL" id="FNAB01000009">
    <property type="protein sequence ID" value="SDE02556.1"/>
    <property type="molecule type" value="Genomic_DNA"/>
</dbReference>
<dbReference type="GO" id="GO:0070403">
    <property type="term" value="F:NAD+ binding"/>
    <property type="evidence" value="ECO:0007669"/>
    <property type="project" value="InterPro"/>
</dbReference>
<dbReference type="Gene3D" id="1.10.1040.50">
    <property type="match status" value="1"/>
</dbReference>
<dbReference type="PANTHER" id="PTHR48075:SF5">
    <property type="entry name" value="3-HYDROXYBUTYRYL-COA DEHYDROGENASE"/>
    <property type="match status" value="1"/>
</dbReference>
<dbReference type="GO" id="GO:0006631">
    <property type="term" value="P:fatty acid metabolic process"/>
    <property type="evidence" value="ECO:0007669"/>
    <property type="project" value="InterPro"/>
</dbReference>
<dbReference type="InterPro" id="IPR036291">
    <property type="entry name" value="NAD(P)-bd_dom_sf"/>
</dbReference>
<dbReference type="RefSeq" id="WP_217635615.1">
    <property type="nucleotide sequence ID" value="NZ_FNAB01000009.1"/>
</dbReference>
<proteinExistence type="inferred from homology"/>
<evidence type="ECO:0000259" key="5">
    <source>
        <dbReference type="Pfam" id="PF02737"/>
    </source>
</evidence>
<dbReference type="GO" id="GO:0016616">
    <property type="term" value="F:oxidoreductase activity, acting on the CH-OH group of donors, NAD or NADP as acceptor"/>
    <property type="evidence" value="ECO:0007669"/>
    <property type="project" value="InterPro"/>
</dbReference>
<dbReference type="Proteomes" id="UP000199417">
    <property type="component" value="Unassembled WGS sequence"/>
</dbReference>
<dbReference type="AlphaFoldDB" id="A0A1G6ZLU7"/>
<dbReference type="PANTHER" id="PTHR48075">
    <property type="entry name" value="3-HYDROXYACYL-COA DEHYDROGENASE FAMILY PROTEIN"/>
    <property type="match status" value="1"/>
</dbReference>
<evidence type="ECO:0000259" key="4">
    <source>
        <dbReference type="Pfam" id="PF00725"/>
    </source>
</evidence>
<dbReference type="Pfam" id="PF00725">
    <property type="entry name" value="3HCDH"/>
    <property type="match status" value="2"/>
</dbReference>
<dbReference type="SUPFAM" id="SSF51735">
    <property type="entry name" value="NAD(P)-binding Rossmann-fold domains"/>
    <property type="match status" value="1"/>
</dbReference>
<keyword evidence="7" id="KW-1185">Reference proteome</keyword>
<accession>A0A1G6ZLU7</accession>
<dbReference type="InterPro" id="IPR008927">
    <property type="entry name" value="6-PGluconate_DH-like_C_sf"/>
</dbReference>